<dbReference type="Proteomes" id="UP000322699">
    <property type="component" value="Unassembled WGS sequence"/>
</dbReference>
<dbReference type="Gene3D" id="2.60.120.430">
    <property type="entry name" value="Galactose-binding lectin"/>
    <property type="match status" value="4"/>
</dbReference>
<dbReference type="GO" id="GO:0004714">
    <property type="term" value="F:transmembrane receptor protein tyrosine kinase activity"/>
    <property type="evidence" value="ECO:0007669"/>
    <property type="project" value="InterPro"/>
</dbReference>
<dbReference type="InterPro" id="IPR015919">
    <property type="entry name" value="Cadherin-like_sf"/>
</dbReference>
<dbReference type="InterPro" id="IPR036439">
    <property type="entry name" value="Dockerin_dom_sf"/>
</dbReference>
<evidence type="ECO:0000313" key="4">
    <source>
        <dbReference type="Proteomes" id="UP000322699"/>
    </source>
</evidence>
<dbReference type="Pfam" id="PF22073">
    <property type="entry name" value="Cep192_D4"/>
    <property type="match status" value="1"/>
</dbReference>
<organism evidence="3 4">
    <name type="scientific">Rubripirellula obstinata</name>
    <dbReference type="NCBI Taxonomy" id="406547"/>
    <lineage>
        <taxon>Bacteria</taxon>
        <taxon>Pseudomonadati</taxon>
        <taxon>Planctomycetota</taxon>
        <taxon>Planctomycetia</taxon>
        <taxon>Pirellulales</taxon>
        <taxon>Pirellulaceae</taxon>
        <taxon>Rubripirellula</taxon>
    </lineage>
</organism>
<dbReference type="GO" id="GO:0005509">
    <property type="term" value="F:calcium ion binding"/>
    <property type="evidence" value="ECO:0007669"/>
    <property type="project" value="InterPro"/>
</dbReference>
<dbReference type="Gene3D" id="2.120.10.30">
    <property type="entry name" value="TolB, C-terminal domain"/>
    <property type="match status" value="1"/>
</dbReference>
<feature type="region of interest" description="Disordered" evidence="1">
    <location>
        <begin position="1369"/>
        <end position="1395"/>
    </location>
</feature>
<reference evidence="3 4" key="1">
    <citation type="submission" date="2019-08" db="EMBL/GenBank/DDBJ databases">
        <title>Deep-cultivation of Planctomycetes and their phenomic and genomic characterization uncovers novel biology.</title>
        <authorList>
            <person name="Wiegand S."/>
            <person name="Jogler M."/>
            <person name="Boedeker C."/>
            <person name="Pinto D."/>
            <person name="Vollmers J."/>
            <person name="Rivas-Marin E."/>
            <person name="Kohn T."/>
            <person name="Peeters S.H."/>
            <person name="Heuer A."/>
            <person name="Rast P."/>
            <person name="Oberbeckmann S."/>
            <person name="Bunk B."/>
            <person name="Jeske O."/>
            <person name="Meyerdierks A."/>
            <person name="Storesund J.E."/>
            <person name="Kallscheuer N."/>
            <person name="Luecker S."/>
            <person name="Lage O.M."/>
            <person name="Pohl T."/>
            <person name="Merkel B.J."/>
            <person name="Hornburger P."/>
            <person name="Mueller R.-W."/>
            <person name="Bruemmer F."/>
            <person name="Labrenz M."/>
            <person name="Spormann A.M."/>
            <person name="Op Den Camp H."/>
            <person name="Overmann J."/>
            <person name="Amann R."/>
            <person name="Jetten M.S.M."/>
            <person name="Mascher T."/>
            <person name="Medema M.H."/>
            <person name="Devos D.P."/>
            <person name="Kaster A.-K."/>
            <person name="Ovreas L."/>
            <person name="Rohde M."/>
            <person name="Galperin M.Y."/>
            <person name="Jogler C."/>
        </authorList>
    </citation>
    <scope>NUCLEOTIDE SEQUENCE [LARGE SCALE GENOMIC DNA]</scope>
    <source>
        <strain evidence="3 4">LF1</strain>
    </source>
</reference>
<gene>
    <name evidence="3" type="ORF">LF1_15390</name>
</gene>
<dbReference type="GO" id="GO:0016020">
    <property type="term" value="C:membrane"/>
    <property type="evidence" value="ECO:0007669"/>
    <property type="project" value="InterPro"/>
</dbReference>
<dbReference type="Gene3D" id="2.60.40.10">
    <property type="entry name" value="Immunoglobulins"/>
    <property type="match status" value="4"/>
</dbReference>
<dbReference type="SUPFAM" id="SSF49313">
    <property type="entry name" value="Cadherin-like"/>
    <property type="match status" value="3"/>
</dbReference>
<dbReference type="InterPro" id="IPR021720">
    <property type="entry name" value="Malectin_dom"/>
</dbReference>
<dbReference type="InterPro" id="IPR008979">
    <property type="entry name" value="Galactose-bd-like_sf"/>
</dbReference>
<feature type="domain" description="Cadherin" evidence="2">
    <location>
        <begin position="797"/>
        <end position="886"/>
    </location>
</feature>
<dbReference type="InterPro" id="IPR002126">
    <property type="entry name" value="Cadherin-like_dom"/>
</dbReference>
<dbReference type="SUPFAM" id="SSF49785">
    <property type="entry name" value="Galactose-binding domain-like"/>
    <property type="match status" value="3"/>
</dbReference>
<dbReference type="CDD" id="cd11304">
    <property type="entry name" value="Cadherin_repeat"/>
    <property type="match status" value="3"/>
</dbReference>
<feature type="compositionally biased region" description="Acidic residues" evidence="1">
    <location>
        <begin position="1658"/>
        <end position="1671"/>
    </location>
</feature>
<feature type="region of interest" description="Disordered" evidence="1">
    <location>
        <begin position="1636"/>
        <end position="1671"/>
    </location>
</feature>
<accession>A0A5B1CIC7</accession>
<dbReference type="GO" id="GO:0004553">
    <property type="term" value="F:hydrolase activity, hydrolyzing O-glycosyl compounds"/>
    <property type="evidence" value="ECO:0007669"/>
    <property type="project" value="InterPro"/>
</dbReference>
<dbReference type="InterPro" id="IPR002105">
    <property type="entry name" value="Dockerin_1_rpt"/>
</dbReference>
<sequence>MSCLCEIFRYSPRPPPHTLPVEAVMYLSSGNQVRSNGGAGSYRRRARMLRRRRVLVEKLEPRHLMAATVFRVNAGGGLVDDVSDWTADSKSLPSAYVNADATGNRISSTIQSIDLSDPSIPSGTPQAIFQKGRWDPGDAPEMEWEFPVSAGDYEVRLFFAEIFSGNQAVGERVFDVSIENQLVLNDYDVFADVGADKGVMKSFTVTSDSVLDIDFGRVTENPMISAIEILQLTSGGGNSAPVLSAISDITVAPGSQVSVPVSAQDADGGDILTLSESGFPSFVTLQDNGNGSGLITIAPPVGSSGTYSGQVTATDNGSPALSDSEAFSINVSGGTFSSSSLYRVNAGGPSVADGLGWDSDSKSLPSTYSNAVATGNRISSTIQSIDLSDPSIPSGTPQAIFQKGRWDPGDAPELEWEFPVSAGDYEVRLFFAEIFSGNQAVGERVFDVSIENQLVLIDYDVFADVGADKGVMKSFTVTSDSVLDIDFGRVTENPMISAIEILQLTSGGGNSAPVLSAISDITVAPGSQVSVPVSAQDADGGDVLTLSESGFPSFVTLQDNGNGSGLITIAPPVGSSGTYSGQVTATDNGSPALSDSEAFSINVSGGTSSSSSLYRVNAGGPSVADGLGWDSDSKSLPSTYSNAVATGNRISSTIQSIDLSDPSIPSGTPQAIFQKGRWDPGDAPELEWEFPVSAGDYEVRLFFAEIFSGNQAVGERVFNVSIENQLVLIDYDVFADVGADKGVMKSFTVTSDSVLDIDFGRVTENPMISAIEILQLTSGGGNSAPVLSAISDITVAPGSQVSVPVSAQDADGGDILTLSESGFPSFVTLQDNGNGSGLITIAPPVGSSGTYSGQVTATDNGSPALSDSEAFTINVGGVNSGDGPLYRVNAGGPNLASTPDWTTDTKVTWSPYLNAAAIGNTLASTTQPIDLSDPSIPSGTPQALFQTERWDQGADPDMKWEFPVTSGPYEVRLFFAETFTGTQSIGARIFDVSIEGQTVLDDYDVYADVGGYTGVMKSFIVSSDSVLNIDFGHVKQSPAVKGIEVISLPSPPNTLLVSPTELAFGNVTSGSSQTASVTLTNGGASGDPSITISSINTSGAAVFSTMQSGSLPIVLAPGQALNVPVQYSPTGDQTSIGTLTIQHSGTGGPISIPLSGTSGNSPINFSKSTLNNAGVNNPTTLQFGPDGRLYVGQQDGTIKALTIQRNGPTDYSVTAVETINQIKNIPNHNDDGSPNPNENTRLLTGLLVVGTASQPVIYAGSSDPRIGAGPSGTDLNLDTNSGVISRLTKTGSSWSKLDLVRGLPRSEENHSLNGLVLDESSNTLFVTAGGNTNMGAPSNNFALLPEYALSAAILSVDLDAIGESTYDLPTLNDQDRPGTNDLNDPFGGNNGKNQAKLVPGGPVQVHSPGWRNPYDIVLTESGKLYSIDNGSNSGWGDIPIINNNGTPGNSSDDYATNQVNEPGKTMLDGLHLIDSQGYYAGHPNPTRASTNNKFNPSNPQSPVSIGNPQESFFEPSVANSGYPGKNGSFVQFNNSTNGLTEYTASNFGGQLKGDLLAVSYGNDVKRIQLNGAGNDDLSTTNLFSSVGAIPLDITTQGDSDVFAGSIWIADYVNNSIVIFEPSDGGNSVCPGDQDCDMYSDSDELANETDPANAADFPADNDGDFTSDLLDDDDDNDSVLDIDDAFAIDAFNGSQTPIGTIYTWENGTNSGGLLNLNFTGLMKNGSDDYLDQFDAGAVTAGGAAGVLTIDAAGSGTALGASNDQEQALQFGFNAGSTSEAFVGKTSVVGPFSGLSPEPNTEMGFYLGTGDQDNYVSLVVTGANGGQVKFLKEVGGNASVIGTANLPVANVDFVELDLRVDPDTNVVQAIYQASVGGNLGQRVTLPQTTQIPASWINANMAIGVISTDSTPNSEVPVTWDFLGVEAAPPTSNVPGSASLIVNQNGSINASTYNTNSIKLTNASESDGPLITEVTFDLSTTFLPDVVFDPQGTAGDIVSRGLIPSSGVPETGFVVPNKPNSDPFSVPHQDGFYQMSMVFTDFGPGETIEFGVDIDPTTIKGLPSDGQGSDWAGSISGLEISGATMTVTFSDGSTMTSTVFATGNTDGESSSIAAVDAPAAPGIELLGVASTPTTINSSSQTIRVTGQPGQQVRLMVAEGQLDPTTAVFDVDPFEANSVIAVDHFNATIGASGNVDVPLTLAQSDSNGGIFHFLAVVQEADGRTSDVSPVLVVQLDEPSVDPDNNPAFIEVDGVVVMEVESRAATDDWESEASITDFTGSGYYRWDGPNLYDQDQAGSLGVLEYRVLITNPGTYQLRVRSHRDDGTGTDSNDVWVKMDSGNWKKIYSSVQGQWTWNTKFDQTGTNPDASYTLEPGMHTFSIGGRSKDFRIDRVVLVNTELTTENAAKKTNVPESDREGGNSGPATFASFDVNDDLNVTALDALMVMNSISSPGAGEGEKVFSTKSDSNLTTDVNGDGRTTALDALQVINYLSRINRGSQALETEQSATLPQADDEDQTLIANEFADAAISSLF</sequence>
<dbReference type="Gene3D" id="2.60.120.260">
    <property type="entry name" value="Galactose-binding domain-like"/>
    <property type="match status" value="1"/>
</dbReference>
<dbReference type="InterPro" id="IPR013783">
    <property type="entry name" value="Ig-like_fold"/>
</dbReference>
<dbReference type="GO" id="GO:0007156">
    <property type="term" value="P:homophilic cell adhesion via plasma membrane adhesion molecules"/>
    <property type="evidence" value="ECO:0007669"/>
    <property type="project" value="InterPro"/>
</dbReference>
<protein>
    <submittedName>
        <fullName evidence="3">Di-glucose binding within endoplasmic reticulum</fullName>
    </submittedName>
</protein>
<dbReference type="PANTHER" id="PTHR34590">
    <property type="entry name" value="OS03G0124300 PROTEIN-RELATED"/>
    <property type="match status" value="1"/>
</dbReference>
<dbReference type="Gene3D" id="1.10.1330.10">
    <property type="entry name" value="Dockerin domain"/>
    <property type="match status" value="1"/>
</dbReference>
<feature type="compositionally biased region" description="Acidic residues" evidence="1">
    <location>
        <begin position="1636"/>
        <end position="1646"/>
    </location>
</feature>
<dbReference type="InterPro" id="IPR045272">
    <property type="entry name" value="ANXUR1/2-like"/>
</dbReference>
<evidence type="ECO:0000256" key="1">
    <source>
        <dbReference type="SAM" id="MobiDB-lite"/>
    </source>
</evidence>
<evidence type="ECO:0000259" key="2">
    <source>
        <dbReference type="PROSITE" id="PS50268"/>
    </source>
</evidence>
<dbReference type="PROSITE" id="PS50268">
    <property type="entry name" value="CADHERIN_2"/>
    <property type="match status" value="1"/>
</dbReference>
<dbReference type="Pfam" id="PF00404">
    <property type="entry name" value="Dockerin_1"/>
    <property type="match status" value="1"/>
</dbReference>
<name>A0A5B1CIC7_9BACT</name>
<evidence type="ECO:0000313" key="3">
    <source>
        <dbReference type="EMBL" id="KAA1259014.1"/>
    </source>
</evidence>
<dbReference type="InterPro" id="IPR011042">
    <property type="entry name" value="6-blade_b-propeller_TolB-like"/>
</dbReference>
<dbReference type="GO" id="GO:0000272">
    <property type="term" value="P:polysaccharide catabolic process"/>
    <property type="evidence" value="ECO:0007669"/>
    <property type="project" value="InterPro"/>
</dbReference>
<dbReference type="InterPro" id="IPR054090">
    <property type="entry name" value="Cep192_Spd-2-like_dom"/>
</dbReference>
<feature type="region of interest" description="Disordered" evidence="1">
    <location>
        <begin position="2401"/>
        <end position="2422"/>
    </location>
</feature>
<dbReference type="EMBL" id="VRLW01000001">
    <property type="protein sequence ID" value="KAA1259014.1"/>
    <property type="molecule type" value="Genomic_DNA"/>
</dbReference>
<dbReference type="Pfam" id="PF11721">
    <property type="entry name" value="Malectin"/>
    <property type="match status" value="4"/>
</dbReference>
<comment type="caution">
    <text evidence="3">The sequence shown here is derived from an EMBL/GenBank/DDBJ whole genome shotgun (WGS) entry which is preliminary data.</text>
</comment>
<dbReference type="SUPFAM" id="SSF63446">
    <property type="entry name" value="Type I dockerin domain"/>
    <property type="match status" value="1"/>
</dbReference>
<proteinExistence type="predicted"/>
<keyword evidence="4" id="KW-1185">Reference proteome</keyword>